<reference evidence="1 2" key="1">
    <citation type="submission" date="2015-01" db="EMBL/GenBank/DDBJ databases">
        <title>Evolution of Trichinella species and genotypes.</title>
        <authorList>
            <person name="Korhonen P.K."/>
            <person name="Edoardo P."/>
            <person name="Giuseppe L.R."/>
            <person name="Gasser R.B."/>
        </authorList>
    </citation>
    <scope>NUCLEOTIDE SEQUENCE [LARGE SCALE GENOMIC DNA]</scope>
    <source>
        <strain evidence="1">ISS141</strain>
    </source>
</reference>
<proteinExistence type="predicted"/>
<accession>A0A0V0YJW5</accession>
<dbReference type="AlphaFoldDB" id="A0A0V0YJW5"/>
<dbReference type="STRING" id="6337.A0A0V0YJW5"/>
<evidence type="ECO:0000313" key="2">
    <source>
        <dbReference type="Proteomes" id="UP000054815"/>
    </source>
</evidence>
<sequence>MDGIASRLIFFLEVNKVTCLTIKRAALLSYCGGPVFKLIRTLISPADPSDKLIEDILFVLGEHFYFIADLHQLAQSYNFSETEIMLRDRLVVIGL</sequence>
<dbReference type="Proteomes" id="UP000054815">
    <property type="component" value="Unassembled WGS sequence"/>
</dbReference>
<organism evidence="1 2">
    <name type="scientific">Trichinella pseudospiralis</name>
    <name type="common">Parasitic roundworm</name>
    <dbReference type="NCBI Taxonomy" id="6337"/>
    <lineage>
        <taxon>Eukaryota</taxon>
        <taxon>Metazoa</taxon>
        <taxon>Ecdysozoa</taxon>
        <taxon>Nematoda</taxon>
        <taxon>Enoplea</taxon>
        <taxon>Dorylaimia</taxon>
        <taxon>Trichinellida</taxon>
        <taxon>Trichinellidae</taxon>
        <taxon>Trichinella</taxon>
    </lineage>
</organism>
<protein>
    <submittedName>
        <fullName evidence="1">Uncharacterized protein</fullName>
    </submittedName>
</protein>
<gene>
    <name evidence="1" type="ORF">T4E_2756</name>
</gene>
<evidence type="ECO:0000313" key="1">
    <source>
        <dbReference type="EMBL" id="KRY00369.1"/>
    </source>
</evidence>
<name>A0A0V0YJW5_TRIPS</name>
<comment type="caution">
    <text evidence="1">The sequence shown here is derived from an EMBL/GenBank/DDBJ whole genome shotgun (WGS) entry which is preliminary data.</text>
</comment>
<dbReference type="EMBL" id="JYDU01000009">
    <property type="protein sequence ID" value="KRY00369.1"/>
    <property type="molecule type" value="Genomic_DNA"/>
</dbReference>